<proteinExistence type="predicted"/>
<dbReference type="RefSeq" id="WP_135978142.1">
    <property type="nucleotide sequence ID" value="NZ_BQKC01000001.1"/>
</dbReference>
<feature type="transmembrane region" description="Helical" evidence="1">
    <location>
        <begin position="20"/>
        <end position="45"/>
    </location>
</feature>
<feature type="transmembrane region" description="Helical" evidence="1">
    <location>
        <begin position="185"/>
        <end position="207"/>
    </location>
</feature>
<evidence type="ECO:0000256" key="1">
    <source>
        <dbReference type="SAM" id="Phobius"/>
    </source>
</evidence>
<feature type="transmembrane region" description="Helical" evidence="1">
    <location>
        <begin position="74"/>
        <end position="91"/>
    </location>
</feature>
<accession>A0AAV5B1M1</accession>
<dbReference type="AlphaFoldDB" id="A0AAV5B1M1"/>
<comment type="caution">
    <text evidence="2">The sequence shown here is derived from an EMBL/GenBank/DDBJ whole genome shotgun (WGS) entry which is preliminary data.</text>
</comment>
<feature type="transmembrane region" description="Helical" evidence="1">
    <location>
        <begin position="103"/>
        <end position="129"/>
    </location>
</feature>
<keyword evidence="1" id="KW-1133">Transmembrane helix</keyword>
<gene>
    <name evidence="2" type="ORF">ATOP_03610</name>
</gene>
<dbReference type="EMBL" id="BQKC01000001">
    <property type="protein sequence ID" value="GJM54706.1"/>
    <property type="molecule type" value="Genomic_DNA"/>
</dbReference>
<reference evidence="2" key="1">
    <citation type="journal article" date="2022" name="Int. J. Syst. Evol. Microbiol.">
        <title>Granulimonas faecalis gen. nov., sp. nov., and Leptogranulimonas caecicola gen. nov., sp. nov., novel lactate-producing Atopobiaceae bacteria isolated from mouse intestines, and an emended description of the family Atopobiaceae.</title>
        <authorList>
            <person name="Morinaga K."/>
            <person name="Kusada H."/>
            <person name="Sakamoto S."/>
            <person name="Murakami T."/>
            <person name="Toyoda A."/>
            <person name="Mori H."/>
            <person name="Meng X.Y."/>
            <person name="Takashino M."/>
            <person name="Murotomi K."/>
            <person name="Tamaki H."/>
        </authorList>
    </citation>
    <scope>NUCLEOTIDE SEQUENCE</scope>
    <source>
        <strain evidence="2">OPF53</strain>
    </source>
</reference>
<sequence>MASFKRMFMKFFTKDQEGRYHVLTVEWWRTLFVVFCVFCWVGHWLEIPYCTFMDQFGIVADDYAVWVEPWFTPYWVYGIGAVAMTLVIEPFREDVITKRKTTWGAVLETFACTVAVSAVLETVIGLIINQPDAAGTYPYWDNSQLPLNILGQGWLVNDLVIGVMAILYLWVFYPAIDAWLRSLRPWVANTLCLALIALIVVAALLAYL</sequence>
<dbReference type="Proteomes" id="UP001055025">
    <property type="component" value="Unassembled WGS sequence"/>
</dbReference>
<name>A0AAV5B1M1_9ACTN</name>
<evidence type="ECO:0000313" key="3">
    <source>
        <dbReference type="Proteomes" id="UP001055025"/>
    </source>
</evidence>
<evidence type="ECO:0008006" key="4">
    <source>
        <dbReference type="Google" id="ProtNLM"/>
    </source>
</evidence>
<keyword evidence="1" id="KW-0812">Transmembrane</keyword>
<feature type="transmembrane region" description="Helical" evidence="1">
    <location>
        <begin position="149"/>
        <end position="173"/>
    </location>
</feature>
<dbReference type="InterPro" id="IPR010540">
    <property type="entry name" value="CmpB_TMEM229"/>
</dbReference>
<keyword evidence="3" id="KW-1185">Reference proteome</keyword>
<keyword evidence="1" id="KW-0472">Membrane</keyword>
<evidence type="ECO:0000313" key="2">
    <source>
        <dbReference type="EMBL" id="GJM54706.1"/>
    </source>
</evidence>
<organism evidence="2 3">
    <name type="scientific">Granulimonas faecalis</name>
    <dbReference type="NCBI Taxonomy" id="2894155"/>
    <lineage>
        <taxon>Bacteria</taxon>
        <taxon>Bacillati</taxon>
        <taxon>Actinomycetota</taxon>
        <taxon>Coriobacteriia</taxon>
        <taxon>Coriobacteriales</taxon>
        <taxon>Kribbibacteriaceae</taxon>
        <taxon>Granulimonas</taxon>
    </lineage>
</organism>
<dbReference type="Pfam" id="PF06541">
    <property type="entry name" value="ABC_trans_CmpB"/>
    <property type="match status" value="1"/>
</dbReference>
<protein>
    <recommendedName>
        <fullName evidence="4">ABC transporter permease</fullName>
    </recommendedName>
</protein>